<feature type="domain" description="LptD C-terminal" evidence="2">
    <location>
        <begin position="303"/>
        <end position="668"/>
    </location>
</feature>
<dbReference type="GO" id="GO:0015920">
    <property type="term" value="P:lipopolysaccharide transport"/>
    <property type="evidence" value="ECO:0007669"/>
    <property type="project" value="InterPro"/>
</dbReference>
<dbReference type="EMBL" id="CP000478">
    <property type="protein sequence ID" value="ABK17357.1"/>
    <property type="molecule type" value="Genomic_DNA"/>
</dbReference>
<keyword evidence="1" id="KW-0732">Signal</keyword>
<proteinExistence type="inferred from homology"/>
<organism evidence="3 4">
    <name type="scientific">Syntrophobacter fumaroxidans (strain DSM 10017 / MPOB)</name>
    <dbReference type="NCBI Taxonomy" id="335543"/>
    <lineage>
        <taxon>Bacteria</taxon>
        <taxon>Pseudomonadati</taxon>
        <taxon>Thermodesulfobacteriota</taxon>
        <taxon>Syntrophobacteria</taxon>
        <taxon>Syntrophobacterales</taxon>
        <taxon>Syntrophobacteraceae</taxon>
        <taxon>Syntrophobacter</taxon>
    </lineage>
</organism>
<dbReference type="GO" id="GO:1990351">
    <property type="term" value="C:transporter complex"/>
    <property type="evidence" value="ECO:0007669"/>
    <property type="project" value="TreeGrafter"/>
</dbReference>
<feature type="chain" id="PRO_5039920840" evidence="1">
    <location>
        <begin position="30"/>
        <end position="756"/>
    </location>
</feature>
<dbReference type="OrthoDB" id="9760225at2"/>
<dbReference type="HAMAP" id="MF_01411">
    <property type="entry name" value="LPS_assembly_LptD"/>
    <property type="match status" value="1"/>
</dbReference>
<protein>
    <submittedName>
        <fullName evidence="3">Organic solvent tolerance protein</fullName>
    </submittedName>
</protein>
<gene>
    <name evidence="3" type="ordered locus">Sfum_1670</name>
</gene>
<dbReference type="PANTHER" id="PTHR30189">
    <property type="entry name" value="LPS-ASSEMBLY PROTEIN"/>
    <property type="match status" value="1"/>
</dbReference>
<dbReference type="InterPro" id="IPR050218">
    <property type="entry name" value="LptD"/>
</dbReference>
<evidence type="ECO:0000313" key="4">
    <source>
        <dbReference type="Proteomes" id="UP000001784"/>
    </source>
</evidence>
<dbReference type="STRING" id="335543.Sfum_1670"/>
<dbReference type="InterPro" id="IPR020889">
    <property type="entry name" value="LipoPS_assembly_LptD"/>
</dbReference>
<evidence type="ECO:0000256" key="1">
    <source>
        <dbReference type="SAM" id="SignalP"/>
    </source>
</evidence>
<dbReference type="FunCoup" id="A0LIV5">
    <property type="interactions" value="106"/>
</dbReference>
<dbReference type="HOGENOM" id="CLU_009039_4_0_7"/>
<sequence length="756" mass="87923" precursor="true">MSHSRHLAMCAVLFTVVASVLHMIAVPCAAEPKSVTTLGFSRESFLGTVQGTWRIEAGSIAYDQSKQVYTAEGGVRITSHERVIQADWATVDMEKRQAELRGHVFLQYGRNWLKGEYVLWNLDMETGWLDGGLIYFAENQLYAEGKYITKIGPHQFEMKEGFLTSCDPANSDWKIKYDEMNVNLNGFAWATHTSFWIRDFPVFYSPYIALPVDQRRQSGFLLPWAGYSKLDGADFEIPFYWAMRGDMDATLFARYMEKRGFMAGAEYRINHRTWGEGVWAVNYLRDQADKDFLFDQGYPFQTRDRYWVRARHNFDLPGEIEARLNLDYVSDRNFLQEFTKGSVSYDYSNKVFRDYFGRGILDDKTSLTRESALYLDKRTESTLVGLDIRYWEQLDDSRDEFTFERLPAVSFNVIPSWIERLPVYYTFDSSLVNYWRREGYKGDRLDVYPRVHYPMHYKNYIDIEPSVGMRASSYWVDWGGDSSLNQLQGRFLTDVRMDMSTRLNRVYPIKIGDYVALEHAIRPEVVYEYVPEAIQGDIPRFDRLDQDQARNALRYGFTTFLTAKEVRQDSEGNSVTSYREFARLKLYQLFNIEDPPPDEAFFNFGEEQGFTSVGMRIDLMPKRYLTLSYDANLYSDSPNGYHQDFLLTLDDGKGHAVRFDYQFREDMPVNELTTEIVFKTFSNLYLNTYHDYSFDQGTIYKQGYGIKYLRGCWALGVAFEKEDNDERVIVSLNLLGLGNLVGSFGYKTGESPSGLP</sequence>
<dbReference type="Pfam" id="PF04453">
    <property type="entry name" value="LptD"/>
    <property type="match status" value="1"/>
</dbReference>
<dbReference type="eggNOG" id="COG1452">
    <property type="taxonomic scope" value="Bacteria"/>
</dbReference>
<keyword evidence="4" id="KW-1185">Reference proteome</keyword>
<dbReference type="PANTHER" id="PTHR30189:SF1">
    <property type="entry name" value="LPS-ASSEMBLY PROTEIN LPTD"/>
    <property type="match status" value="1"/>
</dbReference>
<reference evidence="3 4" key="1">
    <citation type="submission" date="2006-10" db="EMBL/GenBank/DDBJ databases">
        <title>Complete sequence of Syntrophobacter fumaroxidans MPOB.</title>
        <authorList>
            <consortium name="US DOE Joint Genome Institute"/>
            <person name="Copeland A."/>
            <person name="Lucas S."/>
            <person name="Lapidus A."/>
            <person name="Barry K."/>
            <person name="Detter J.C."/>
            <person name="Glavina del Rio T."/>
            <person name="Hammon N."/>
            <person name="Israni S."/>
            <person name="Pitluck S."/>
            <person name="Goltsman E.G."/>
            <person name="Martinez M."/>
            <person name="Schmutz J."/>
            <person name="Larimer F."/>
            <person name="Land M."/>
            <person name="Hauser L."/>
            <person name="Kyrpides N."/>
            <person name="Kim E."/>
            <person name="Boone D.R."/>
            <person name="Brockman F."/>
            <person name="Culley D."/>
            <person name="Ferry J."/>
            <person name="Gunsalus R."/>
            <person name="McInerney M.J."/>
            <person name="Morrison M."/>
            <person name="Plugge C."/>
            <person name="Rohlin L."/>
            <person name="Scholten J."/>
            <person name="Sieber J."/>
            <person name="Stams A.J.M."/>
            <person name="Worm P."/>
            <person name="Henstra A.M."/>
            <person name="Richardson P."/>
        </authorList>
    </citation>
    <scope>NUCLEOTIDE SEQUENCE [LARGE SCALE GENOMIC DNA]</scope>
    <source>
        <strain evidence="4">DSM 10017 / MPOB</strain>
    </source>
</reference>
<dbReference type="Gene3D" id="2.60.450.10">
    <property type="entry name" value="Lipopolysaccharide (LPS) transport protein A like domain"/>
    <property type="match status" value="1"/>
</dbReference>
<evidence type="ECO:0000259" key="2">
    <source>
        <dbReference type="Pfam" id="PF04453"/>
    </source>
</evidence>
<name>A0LIV5_SYNFM</name>
<dbReference type="RefSeq" id="WP_011698527.1">
    <property type="nucleotide sequence ID" value="NC_008554.1"/>
</dbReference>
<dbReference type="InterPro" id="IPR007543">
    <property type="entry name" value="LptD_C"/>
</dbReference>
<dbReference type="GO" id="GO:0009279">
    <property type="term" value="C:cell outer membrane"/>
    <property type="evidence" value="ECO:0007669"/>
    <property type="project" value="InterPro"/>
</dbReference>
<feature type="signal peptide" evidence="1">
    <location>
        <begin position="1"/>
        <end position="29"/>
    </location>
</feature>
<dbReference type="AlphaFoldDB" id="A0LIV5"/>
<accession>A0LIV5</accession>
<dbReference type="GO" id="GO:0043165">
    <property type="term" value="P:Gram-negative-bacterium-type cell outer membrane assembly"/>
    <property type="evidence" value="ECO:0007669"/>
    <property type="project" value="InterPro"/>
</dbReference>
<dbReference type="InParanoid" id="A0LIV5"/>
<evidence type="ECO:0000313" key="3">
    <source>
        <dbReference type="EMBL" id="ABK17357.1"/>
    </source>
</evidence>
<dbReference type="Proteomes" id="UP000001784">
    <property type="component" value="Chromosome"/>
</dbReference>
<dbReference type="KEGG" id="sfu:Sfum_1670"/>